<accession>A0AAN9LN30</accession>
<dbReference type="EMBL" id="JAYMYQ010000004">
    <property type="protein sequence ID" value="KAK7337057.1"/>
    <property type="molecule type" value="Genomic_DNA"/>
</dbReference>
<evidence type="ECO:0000313" key="3">
    <source>
        <dbReference type="Proteomes" id="UP001367508"/>
    </source>
</evidence>
<feature type="region of interest" description="Disordered" evidence="1">
    <location>
        <begin position="45"/>
        <end position="83"/>
    </location>
</feature>
<name>A0AAN9LN30_CANGL</name>
<proteinExistence type="predicted"/>
<organism evidence="2 3">
    <name type="scientific">Canavalia gladiata</name>
    <name type="common">Sword bean</name>
    <name type="synonym">Dolichos gladiatus</name>
    <dbReference type="NCBI Taxonomy" id="3824"/>
    <lineage>
        <taxon>Eukaryota</taxon>
        <taxon>Viridiplantae</taxon>
        <taxon>Streptophyta</taxon>
        <taxon>Embryophyta</taxon>
        <taxon>Tracheophyta</taxon>
        <taxon>Spermatophyta</taxon>
        <taxon>Magnoliopsida</taxon>
        <taxon>eudicotyledons</taxon>
        <taxon>Gunneridae</taxon>
        <taxon>Pentapetalae</taxon>
        <taxon>rosids</taxon>
        <taxon>fabids</taxon>
        <taxon>Fabales</taxon>
        <taxon>Fabaceae</taxon>
        <taxon>Papilionoideae</taxon>
        <taxon>50 kb inversion clade</taxon>
        <taxon>NPAAA clade</taxon>
        <taxon>indigoferoid/millettioid clade</taxon>
        <taxon>Phaseoleae</taxon>
        <taxon>Canavalia</taxon>
    </lineage>
</organism>
<protein>
    <submittedName>
        <fullName evidence="2">Uncharacterized protein</fullName>
    </submittedName>
</protein>
<sequence>MGASGANFTFLSYKILSAQLVLLFSFVVFPLNPLHSYMATEAQGFPKINDRGTGSGPDNPIQKDSESSEITEELASRHSMGGGKTLSWRYPQDHLSILAFEGSLPEPRTLSPKGKKISSLPVTPIAKSNMEYEHGGNIAFPATHVKKDSNYQCIVPIQFPFLPKMATHEEMFTMVMFKPYVQSPTEFWACYIDDPAPPSPPISVNSSGLSGTKRSTVEKWLGQLNLQHGSQEVVPPHPSNSSAATHQAQTDA</sequence>
<reference evidence="2 3" key="1">
    <citation type="submission" date="2024-01" db="EMBL/GenBank/DDBJ databases">
        <title>The genomes of 5 underutilized Papilionoideae crops provide insights into root nodulation and disease resistanc.</title>
        <authorList>
            <person name="Jiang F."/>
        </authorList>
    </citation>
    <scope>NUCLEOTIDE SEQUENCE [LARGE SCALE GENOMIC DNA]</scope>
    <source>
        <strain evidence="2">LVBAO_FW01</strain>
        <tissue evidence="2">Leaves</tissue>
    </source>
</reference>
<gene>
    <name evidence="2" type="ORF">VNO77_17615</name>
</gene>
<evidence type="ECO:0000256" key="1">
    <source>
        <dbReference type="SAM" id="MobiDB-lite"/>
    </source>
</evidence>
<dbReference type="Proteomes" id="UP001367508">
    <property type="component" value="Unassembled WGS sequence"/>
</dbReference>
<comment type="caution">
    <text evidence="2">The sequence shown here is derived from an EMBL/GenBank/DDBJ whole genome shotgun (WGS) entry which is preliminary data.</text>
</comment>
<evidence type="ECO:0000313" key="2">
    <source>
        <dbReference type="EMBL" id="KAK7337057.1"/>
    </source>
</evidence>
<feature type="compositionally biased region" description="Polar residues" evidence="1">
    <location>
        <begin position="239"/>
        <end position="252"/>
    </location>
</feature>
<dbReference type="AlphaFoldDB" id="A0AAN9LN30"/>
<feature type="region of interest" description="Disordered" evidence="1">
    <location>
        <begin position="226"/>
        <end position="252"/>
    </location>
</feature>
<keyword evidence="3" id="KW-1185">Reference proteome</keyword>